<name>A0A7C3PI21_9CYAN</name>
<keyword evidence="4 7" id="KW-1133">Transmembrane helix</keyword>
<comment type="similarity">
    <text evidence="6">Belongs to the ABC-4 integral membrane protein family.</text>
</comment>
<dbReference type="Pfam" id="PF12704">
    <property type="entry name" value="MacB_PCD"/>
    <property type="match status" value="1"/>
</dbReference>
<proteinExistence type="inferred from homology"/>
<dbReference type="InterPro" id="IPR050250">
    <property type="entry name" value="Macrolide_Exporter_MacB"/>
</dbReference>
<sequence length="405" mass="42628">MDIFESSRMAVKTLTANKLRSTLTMLGIIIGNASVIGMIGVGQGAQRLAAEQFESLGPNVLFVSPGSRETRNRTFDIPKTLVLEDAKAIATQVPSIASVAPQRQSQLPIVYKNQNTSSLVVGTTPAFLSVRSFDVAKGRFISDQDIERNTQVVALGSDLANRFFGDRDPIGEQIRIKGVTFQIVGVMREKGSFLGSNQDDAAYIPITTHANRLTGRTSPYGLDLTFISIAAKDEESIPKAEFQIANLLRLRHKITDADDFTVQTQKDILQIVGTITGGLTAMLAAIAAISLLVGGIGIMNIMLVSVTERTSEIGLRKAIGASQQDILAQFVIEAIILASVGGILGTAVGVGGVLAVSAVTPLKASVSPVAIGLAVGVSGGIGLFFGVFPARQAAKLDPIVALRSA</sequence>
<organism evidence="10">
    <name type="scientific">Oscillatoriales cyanobacterium SpSt-418</name>
    <dbReference type="NCBI Taxonomy" id="2282169"/>
    <lineage>
        <taxon>Bacteria</taxon>
        <taxon>Bacillati</taxon>
        <taxon>Cyanobacteriota</taxon>
        <taxon>Cyanophyceae</taxon>
        <taxon>Oscillatoriophycideae</taxon>
        <taxon>Oscillatoriales</taxon>
    </lineage>
</organism>
<keyword evidence="5 7" id="KW-0472">Membrane</keyword>
<evidence type="ECO:0000313" key="10">
    <source>
        <dbReference type="EMBL" id="HFM99999.1"/>
    </source>
</evidence>
<evidence type="ECO:0000259" key="9">
    <source>
        <dbReference type="Pfam" id="PF12704"/>
    </source>
</evidence>
<dbReference type="Pfam" id="PF02687">
    <property type="entry name" value="FtsX"/>
    <property type="match status" value="1"/>
</dbReference>
<feature type="transmembrane region" description="Helical" evidence="7">
    <location>
        <begin position="281"/>
        <end position="306"/>
    </location>
</feature>
<dbReference type="EMBL" id="DSRU01000281">
    <property type="protein sequence ID" value="HFM99999.1"/>
    <property type="molecule type" value="Genomic_DNA"/>
</dbReference>
<dbReference type="PANTHER" id="PTHR30572">
    <property type="entry name" value="MEMBRANE COMPONENT OF TRANSPORTER-RELATED"/>
    <property type="match status" value="1"/>
</dbReference>
<evidence type="ECO:0000256" key="5">
    <source>
        <dbReference type="ARBA" id="ARBA00023136"/>
    </source>
</evidence>
<feature type="domain" description="ABC3 transporter permease C-terminal" evidence="8">
    <location>
        <begin position="285"/>
        <end position="398"/>
    </location>
</feature>
<dbReference type="PANTHER" id="PTHR30572:SF4">
    <property type="entry name" value="ABC TRANSPORTER PERMEASE YTRF"/>
    <property type="match status" value="1"/>
</dbReference>
<dbReference type="GO" id="GO:0005886">
    <property type="term" value="C:plasma membrane"/>
    <property type="evidence" value="ECO:0007669"/>
    <property type="project" value="UniProtKB-SubCell"/>
</dbReference>
<evidence type="ECO:0000256" key="4">
    <source>
        <dbReference type="ARBA" id="ARBA00022989"/>
    </source>
</evidence>
<dbReference type="AlphaFoldDB" id="A0A7C3PI21"/>
<feature type="transmembrane region" description="Helical" evidence="7">
    <location>
        <begin position="326"/>
        <end position="359"/>
    </location>
</feature>
<dbReference type="InterPro" id="IPR003838">
    <property type="entry name" value="ABC3_permease_C"/>
</dbReference>
<evidence type="ECO:0000256" key="2">
    <source>
        <dbReference type="ARBA" id="ARBA00022475"/>
    </source>
</evidence>
<keyword evidence="2" id="KW-1003">Cell membrane</keyword>
<feature type="domain" description="MacB-like periplasmic core" evidence="9">
    <location>
        <begin position="21"/>
        <end position="246"/>
    </location>
</feature>
<dbReference type="GO" id="GO:0022857">
    <property type="term" value="F:transmembrane transporter activity"/>
    <property type="evidence" value="ECO:0007669"/>
    <property type="project" value="TreeGrafter"/>
</dbReference>
<feature type="transmembrane region" description="Helical" evidence="7">
    <location>
        <begin position="365"/>
        <end position="388"/>
    </location>
</feature>
<dbReference type="InterPro" id="IPR025857">
    <property type="entry name" value="MacB_PCD"/>
</dbReference>
<evidence type="ECO:0000256" key="6">
    <source>
        <dbReference type="ARBA" id="ARBA00038076"/>
    </source>
</evidence>
<comment type="caution">
    <text evidence="10">The sequence shown here is derived from an EMBL/GenBank/DDBJ whole genome shotgun (WGS) entry which is preliminary data.</text>
</comment>
<evidence type="ECO:0000256" key="3">
    <source>
        <dbReference type="ARBA" id="ARBA00022692"/>
    </source>
</evidence>
<reference evidence="10" key="1">
    <citation type="journal article" date="2020" name="mSystems">
        <title>Genome- and Community-Level Interaction Insights into Carbon Utilization and Element Cycling Functions of Hydrothermarchaeota in Hydrothermal Sediment.</title>
        <authorList>
            <person name="Zhou Z."/>
            <person name="Liu Y."/>
            <person name="Xu W."/>
            <person name="Pan J."/>
            <person name="Luo Z.H."/>
            <person name="Li M."/>
        </authorList>
    </citation>
    <scope>NUCLEOTIDE SEQUENCE [LARGE SCALE GENOMIC DNA]</scope>
    <source>
        <strain evidence="10">SpSt-418</strain>
    </source>
</reference>
<feature type="transmembrane region" description="Helical" evidence="7">
    <location>
        <begin position="21"/>
        <end position="42"/>
    </location>
</feature>
<evidence type="ECO:0000256" key="7">
    <source>
        <dbReference type="SAM" id="Phobius"/>
    </source>
</evidence>
<comment type="subcellular location">
    <subcellularLocation>
        <location evidence="1">Cell membrane</location>
        <topology evidence="1">Multi-pass membrane protein</topology>
    </subcellularLocation>
</comment>
<gene>
    <name evidence="10" type="ORF">ENR64_20020</name>
</gene>
<accession>A0A7C3PI21</accession>
<evidence type="ECO:0000259" key="8">
    <source>
        <dbReference type="Pfam" id="PF02687"/>
    </source>
</evidence>
<keyword evidence="3 7" id="KW-0812">Transmembrane</keyword>
<evidence type="ECO:0000256" key="1">
    <source>
        <dbReference type="ARBA" id="ARBA00004651"/>
    </source>
</evidence>
<protein>
    <submittedName>
        <fullName evidence="10">FtsX-like permease family protein</fullName>
    </submittedName>
</protein>